<gene>
    <name evidence="3" type="ORF">GPM918_LOCUS6222</name>
    <name evidence="2" type="ORF">OVA965_LOCUS3998</name>
    <name evidence="5" type="ORF">SRO942_LOCUS6214</name>
    <name evidence="4" type="ORF">TMI583_LOCUS3996</name>
</gene>
<evidence type="ECO:0000313" key="2">
    <source>
        <dbReference type="EMBL" id="CAF0788306.1"/>
    </source>
</evidence>
<dbReference type="PROSITE" id="PS51725">
    <property type="entry name" value="ABM"/>
    <property type="match status" value="1"/>
</dbReference>
<dbReference type="OrthoDB" id="10018681at2759"/>
<proteinExistence type="predicted"/>
<dbReference type="Proteomes" id="UP000677228">
    <property type="component" value="Unassembled WGS sequence"/>
</dbReference>
<comment type="caution">
    <text evidence="3">The sequence shown here is derived from an EMBL/GenBank/DDBJ whole genome shotgun (WGS) entry which is preliminary data.</text>
</comment>
<sequence>MSSSSAIYVIIDIFVKAEKSEYGKKILYGLVDQSKKEDGCMRYRLCENLTDKTHFTIIEQWESEENYEEHLQSEHIKKAGEQLKDDFLKPVEEKRYKSVHIDNNMKKTIPKNSSSFCTIL</sequence>
<dbReference type="PANTHER" id="PTHR33336:SF15">
    <property type="entry name" value="ABM DOMAIN-CONTAINING PROTEIN"/>
    <property type="match status" value="1"/>
</dbReference>
<accession>A0A813WNV1</accession>
<dbReference type="AlphaFoldDB" id="A0A813WNV1"/>
<dbReference type="Pfam" id="PF03992">
    <property type="entry name" value="ABM"/>
    <property type="match status" value="1"/>
</dbReference>
<keyword evidence="6" id="KW-1185">Reference proteome</keyword>
<dbReference type="EMBL" id="CAJNOQ010000948">
    <property type="protein sequence ID" value="CAF0853886.1"/>
    <property type="molecule type" value="Genomic_DNA"/>
</dbReference>
<reference evidence="3" key="1">
    <citation type="submission" date="2021-02" db="EMBL/GenBank/DDBJ databases">
        <authorList>
            <person name="Nowell W R."/>
        </authorList>
    </citation>
    <scope>NUCLEOTIDE SEQUENCE</scope>
</reference>
<dbReference type="SUPFAM" id="SSF54909">
    <property type="entry name" value="Dimeric alpha+beta barrel"/>
    <property type="match status" value="1"/>
</dbReference>
<dbReference type="InterPro" id="IPR050744">
    <property type="entry name" value="AI-2_Isomerase_LsrG"/>
</dbReference>
<dbReference type="Proteomes" id="UP000663829">
    <property type="component" value="Unassembled WGS sequence"/>
</dbReference>
<dbReference type="Proteomes" id="UP000681722">
    <property type="component" value="Unassembled WGS sequence"/>
</dbReference>
<evidence type="ECO:0000259" key="1">
    <source>
        <dbReference type="PROSITE" id="PS51725"/>
    </source>
</evidence>
<dbReference type="InterPro" id="IPR007138">
    <property type="entry name" value="ABM_dom"/>
</dbReference>
<dbReference type="EMBL" id="CAJNOK010001013">
    <property type="protein sequence ID" value="CAF0788306.1"/>
    <property type="molecule type" value="Genomic_DNA"/>
</dbReference>
<evidence type="ECO:0000313" key="5">
    <source>
        <dbReference type="EMBL" id="CAF3641469.1"/>
    </source>
</evidence>
<dbReference type="PANTHER" id="PTHR33336">
    <property type="entry name" value="QUINOL MONOOXYGENASE YGIN-RELATED"/>
    <property type="match status" value="1"/>
</dbReference>
<evidence type="ECO:0000313" key="4">
    <source>
        <dbReference type="EMBL" id="CAF3570718.1"/>
    </source>
</evidence>
<organism evidence="3 6">
    <name type="scientific">Didymodactylos carnosus</name>
    <dbReference type="NCBI Taxonomy" id="1234261"/>
    <lineage>
        <taxon>Eukaryota</taxon>
        <taxon>Metazoa</taxon>
        <taxon>Spiralia</taxon>
        <taxon>Gnathifera</taxon>
        <taxon>Rotifera</taxon>
        <taxon>Eurotatoria</taxon>
        <taxon>Bdelloidea</taxon>
        <taxon>Philodinida</taxon>
        <taxon>Philodinidae</taxon>
        <taxon>Didymodactylos</taxon>
    </lineage>
</organism>
<name>A0A813WNV1_9BILA</name>
<dbReference type="EMBL" id="CAJOBA010001013">
    <property type="protein sequence ID" value="CAF3570718.1"/>
    <property type="molecule type" value="Genomic_DNA"/>
</dbReference>
<dbReference type="EMBL" id="CAJOBC010000947">
    <property type="protein sequence ID" value="CAF3641469.1"/>
    <property type="molecule type" value="Genomic_DNA"/>
</dbReference>
<protein>
    <recommendedName>
        <fullName evidence="1">ABM domain-containing protein</fullName>
    </recommendedName>
</protein>
<evidence type="ECO:0000313" key="3">
    <source>
        <dbReference type="EMBL" id="CAF0853886.1"/>
    </source>
</evidence>
<feature type="domain" description="ABM" evidence="1">
    <location>
        <begin position="7"/>
        <end position="96"/>
    </location>
</feature>
<dbReference type="GO" id="GO:0003824">
    <property type="term" value="F:catalytic activity"/>
    <property type="evidence" value="ECO:0007669"/>
    <property type="project" value="TreeGrafter"/>
</dbReference>
<evidence type="ECO:0000313" key="6">
    <source>
        <dbReference type="Proteomes" id="UP000663829"/>
    </source>
</evidence>
<dbReference type="Gene3D" id="3.30.70.100">
    <property type="match status" value="1"/>
</dbReference>
<dbReference type="Proteomes" id="UP000682733">
    <property type="component" value="Unassembled WGS sequence"/>
</dbReference>
<dbReference type="InterPro" id="IPR011008">
    <property type="entry name" value="Dimeric_a/b-barrel"/>
</dbReference>